<accession>A0A915J210</accession>
<name>A0A915J210_ROMCU</name>
<protein>
    <submittedName>
        <fullName evidence="2">Vitellogenin</fullName>
    </submittedName>
</protein>
<keyword evidence="1" id="KW-1185">Reference proteome</keyword>
<evidence type="ECO:0000313" key="1">
    <source>
        <dbReference type="Proteomes" id="UP000887565"/>
    </source>
</evidence>
<dbReference type="Proteomes" id="UP000887565">
    <property type="component" value="Unplaced"/>
</dbReference>
<dbReference type="WBParaSite" id="nRc.2.0.1.t20435-RA">
    <property type="protein sequence ID" value="nRc.2.0.1.t20435-RA"/>
    <property type="gene ID" value="nRc.2.0.1.g20435"/>
</dbReference>
<evidence type="ECO:0000313" key="2">
    <source>
        <dbReference type="WBParaSite" id="nRc.2.0.1.t20435-RA"/>
    </source>
</evidence>
<reference evidence="2" key="1">
    <citation type="submission" date="2022-11" db="UniProtKB">
        <authorList>
            <consortium name="WormBaseParasite"/>
        </authorList>
    </citation>
    <scope>IDENTIFICATION</scope>
</reference>
<organism evidence="1 2">
    <name type="scientific">Romanomermis culicivorax</name>
    <name type="common">Nematode worm</name>
    <dbReference type="NCBI Taxonomy" id="13658"/>
    <lineage>
        <taxon>Eukaryota</taxon>
        <taxon>Metazoa</taxon>
        <taxon>Ecdysozoa</taxon>
        <taxon>Nematoda</taxon>
        <taxon>Enoplea</taxon>
        <taxon>Dorylaimia</taxon>
        <taxon>Mermithida</taxon>
        <taxon>Mermithoidea</taxon>
        <taxon>Mermithidae</taxon>
        <taxon>Romanomermis</taxon>
    </lineage>
</organism>
<dbReference type="AlphaFoldDB" id="A0A915J210"/>
<sequence>MNSRATTANKLEAHGQATSTANMVMPSKEIASALPILSPRIIWSAATAHVVDDPCHIRSSVCQIDNLTSSTKTLVKKYPLTHAFQIPVKIGSINTYALIAIGAQCRFLSTACDNILEEIPEEDRVSSCDDIYHTSSQTKEIEAEKSVQYPPPSSHHWPCWMEVTELAKPIFLQAHASITIVPNSEQWVTGTVFPPMSALIPNLIVQSLTNNQVSTEFPVETGIINITNGTCPLLFIDNMPNSIKLCPNRLVTVAEHMLESVAVPTQNDDI</sequence>
<proteinExistence type="predicted"/>